<dbReference type="SMART" id="SM01178">
    <property type="entry name" value="DUF4217"/>
    <property type="match status" value="1"/>
</dbReference>
<dbReference type="SUPFAM" id="SSF52540">
    <property type="entry name" value="P-loop containing nucleoside triphosphate hydrolases"/>
    <property type="match status" value="1"/>
</dbReference>
<dbReference type="EMBL" id="SGJD01000083">
    <property type="protein sequence ID" value="KAB0407142.1"/>
    <property type="molecule type" value="Genomic_DNA"/>
</dbReference>
<comment type="caution">
    <text evidence="12">The sequence shown here is derived from an EMBL/GenBank/DDBJ whole genome shotgun (WGS) entry which is preliminary data.</text>
</comment>
<dbReference type="Proteomes" id="UP000437017">
    <property type="component" value="Unassembled WGS sequence"/>
</dbReference>
<dbReference type="InterPro" id="IPR025313">
    <property type="entry name" value="SPB4-like_CTE"/>
</dbReference>
<name>A0A6A1QEL3_BALPH</name>
<evidence type="ECO:0000313" key="12">
    <source>
        <dbReference type="EMBL" id="KAB0407142.1"/>
    </source>
</evidence>
<comment type="similarity">
    <text evidence="6">Belongs to the DEAD box helicase family. DDX31/DBP7 subfamily.</text>
</comment>
<evidence type="ECO:0000256" key="2">
    <source>
        <dbReference type="ARBA" id="ARBA00022801"/>
    </source>
</evidence>
<evidence type="ECO:0000256" key="6">
    <source>
        <dbReference type="ARBA" id="ARBA00037933"/>
    </source>
</evidence>
<dbReference type="CDD" id="cd18787">
    <property type="entry name" value="SF2_C_DEAD"/>
    <property type="match status" value="1"/>
</dbReference>
<feature type="region of interest" description="Disordered" evidence="9">
    <location>
        <begin position="1"/>
        <end position="82"/>
    </location>
</feature>
<comment type="domain">
    <text evidence="8">The Q motif is unique to and characteristic of the DEAD box family of RNA helicases and controls ATP binding and hydrolysis.</text>
</comment>
<protein>
    <recommendedName>
        <fullName evidence="8">ATP-dependent RNA helicase</fullName>
        <ecNumber evidence="8">3.6.4.13</ecNumber>
    </recommendedName>
</protein>
<keyword evidence="13" id="KW-1185">Reference proteome</keyword>
<feature type="non-terminal residue" evidence="12">
    <location>
        <position position="743"/>
    </location>
</feature>
<dbReference type="GO" id="GO:0005634">
    <property type="term" value="C:nucleus"/>
    <property type="evidence" value="ECO:0007669"/>
    <property type="project" value="UniProtKB-ARBA"/>
</dbReference>
<dbReference type="GO" id="GO:0003724">
    <property type="term" value="F:RNA helicase activity"/>
    <property type="evidence" value="ECO:0007669"/>
    <property type="project" value="UniProtKB-EC"/>
</dbReference>
<dbReference type="GO" id="GO:0005524">
    <property type="term" value="F:ATP binding"/>
    <property type="evidence" value="ECO:0007669"/>
    <property type="project" value="UniProtKB-UniRule"/>
</dbReference>
<dbReference type="GO" id="GO:0003723">
    <property type="term" value="F:RNA binding"/>
    <property type="evidence" value="ECO:0007669"/>
    <property type="project" value="UniProtKB-UniRule"/>
</dbReference>
<dbReference type="InterPro" id="IPR011545">
    <property type="entry name" value="DEAD/DEAH_box_helicase_dom"/>
</dbReference>
<dbReference type="SMART" id="SM00487">
    <property type="entry name" value="DEXDc"/>
    <property type="match status" value="1"/>
</dbReference>
<feature type="domain" description="Helicase ATP-binding" evidence="10">
    <location>
        <begin position="155"/>
        <end position="318"/>
    </location>
</feature>
<dbReference type="PROSITE" id="PS00039">
    <property type="entry name" value="DEAD_ATP_HELICASE"/>
    <property type="match status" value="1"/>
</dbReference>
<comment type="function">
    <text evidence="8">RNA helicase.</text>
</comment>
<dbReference type="InterPro" id="IPR014001">
    <property type="entry name" value="Helicase_ATP-bd"/>
</dbReference>
<keyword evidence="1 7" id="KW-0547">Nucleotide-binding</keyword>
<evidence type="ECO:0000256" key="8">
    <source>
        <dbReference type="RuleBase" id="RU365068"/>
    </source>
</evidence>
<feature type="compositionally biased region" description="Polar residues" evidence="9">
    <location>
        <begin position="49"/>
        <end position="63"/>
    </location>
</feature>
<evidence type="ECO:0000259" key="11">
    <source>
        <dbReference type="PROSITE" id="PS51194"/>
    </source>
</evidence>
<evidence type="ECO:0000256" key="4">
    <source>
        <dbReference type="ARBA" id="ARBA00022840"/>
    </source>
</evidence>
<dbReference type="InterPro" id="IPR000629">
    <property type="entry name" value="RNA-helicase_DEAD-box_CS"/>
</dbReference>
<dbReference type="PROSITE" id="PS51194">
    <property type="entry name" value="HELICASE_CTER"/>
    <property type="match status" value="1"/>
</dbReference>
<feature type="region of interest" description="Disordered" evidence="9">
    <location>
        <begin position="322"/>
        <end position="345"/>
    </location>
</feature>
<dbReference type="AlphaFoldDB" id="A0A6A1QEL3"/>
<feature type="domain" description="Helicase C-terminal" evidence="11">
    <location>
        <begin position="355"/>
        <end position="523"/>
    </location>
</feature>
<evidence type="ECO:0000256" key="7">
    <source>
        <dbReference type="RuleBase" id="RU000492"/>
    </source>
</evidence>
<keyword evidence="4 7" id="KW-0067">ATP-binding</keyword>
<dbReference type="InterPro" id="IPR001650">
    <property type="entry name" value="Helicase_C-like"/>
</dbReference>
<reference evidence="12 13" key="1">
    <citation type="journal article" date="2019" name="PLoS ONE">
        <title>Genomic analyses reveal an absence of contemporary introgressive admixture between fin whales and blue whales, despite known hybrids.</title>
        <authorList>
            <person name="Westbury M.V."/>
            <person name="Petersen B."/>
            <person name="Lorenzen E.D."/>
        </authorList>
    </citation>
    <scope>NUCLEOTIDE SEQUENCE [LARGE SCALE GENOMIC DNA]</scope>
    <source>
        <strain evidence="12">FinWhale-01</strain>
    </source>
</reference>
<dbReference type="EC" id="3.6.4.13" evidence="8"/>
<organism evidence="12 13">
    <name type="scientific">Balaenoptera physalus</name>
    <name type="common">Fin whale</name>
    <name type="synonym">Balaena physalus</name>
    <dbReference type="NCBI Taxonomy" id="9770"/>
    <lineage>
        <taxon>Eukaryota</taxon>
        <taxon>Metazoa</taxon>
        <taxon>Chordata</taxon>
        <taxon>Craniata</taxon>
        <taxon>Vertebrata</taxon>
        <taxon>Euteleostomi</taxon>
        <taxon>Mammalia</taxon>
        <taxon>Eutheria</taxon>
        <taxon>Laurasiatheria</taxon>
        <taxon>Artiodactyla</taxon>
        <taxon>Whippomorpha</taxon>
        <taxon>Cetacea</taxon>
        <taxon>Mysticeti</taxon>
        <taxon>Balaenopteridae</taxon>
        <taxon>Balaenoptera</taxon>
    </lineage>
</organism>
<dbReference type="Pfam" id="PF00271">
    <property type="entry name" value="Helicase_C"/>
    <property type="match status" value="1"/>
</dbReference>
<dbReference type="Pfam" id="PF13959">
    <property type="entry name" value="CTE_SPB4"/>
    <property type="match status" value="1"/>
</dbReference>
<dbReference type="SMART" id="SM00490">
    <property type="entry name" value="HELICc"/>
    <property type="match status" value="1"/>
</dbReference>
<keyword evidence="5 8" id="KW-0694">RNA-binding</keyword>
<dbReference type="PANTHER" id="PTHR24031">
    <property type="entry name" value="RNA HELICASE"/>
    <property type="match status" value="1"/>
</dbReference>
<evidence type="ECO:0000256" key="5">
    <source>
        <dbReference type="ARBA" id="ARBA00022884"/>
    </source>
</evidence>
<evidence type="ECO:0000313" key="13">
    <source>
        <dbReference type="Proteomes" id="UP000437017"/>
    </source>
</evidence>
<evidence type="ECO:0000259" key="10">
    <source>
        <dbReference type="PROSITE" id="PS51192"/>
    </source>
</evidence>
<evidence type="ECO:0000256" key="3">
    <source>
        <dbReference type="ARBA" id="ARBA00022806"/>
    </source>
</evidence>
<sequence>MQQAAATKRKYRASGESPPAKRRSETSFLPAKKTAAKETPRTFKGKAQKTFSPKRSSGGASDGNQERKPGIKTSSLFKNNPEIPELHRPVVKQVQEKVFTSDAFQALDLHPHLVSIPPCFIGLSIFSISTINTVLKMSSMTRLCDFDCSCTFLKGKTLAYCIPVVQSLQAMKSKIQRGDGPYALILVPTRELALQSFDTVQKLLKPFTWIVPGVLMGGEKRKSEKARLRKGINILISTPGRLVDHIKSTKNIHFRRIQWLILDEADRILDLGFEKDITVILNAVNAECQERQNVLLSATLTEGVTWLADISLHDPVSISVLDESHDQSNPKSKAIPEASPPRASDELDSFAIPASLEQYVTVVPSKLRLVSLAGFILQKCKFERDQKMIIFFSSCELVDFHYNLFLQTLLSGSGALAPGGLPRASTRLKFLRLHGNLEQEDVAARGLDLPQVTWIVQYNAPSSPAEYIHRIGRTARIGCHGSCLLILAPSEAEYVNSLASHKINFKCEKDRGDGVRVGQPDPGARTLSSTGVKRSMSWVSHWSSMQTDVSSYRGTVGCEGPCHPLECGLLEQPTPQWVPGNSAQRSGLKEWIRNTQSLNLLGMRKHALRFKDRLTCGQKPRSVGPQEIRERATVLQTVFEDYVHSSERTVSGAKKALQSFIRAYATYPRELKHIFHVRSLHLGHVAKSFGLRDAPKNLSALATKKKKANLKRPDLHRKTQNKQRLAEILRSEYSSGMEASVTK</sequence>
<dbReference type="InterPro" id="IPR027417">
    <property type="entry name" value="P-loop_NTPase"/>
</dbReference>
<gene>
    <name evidence="12" type="ORF">E2I00_004298</name>
</gene>
<dbReference type="FunFam" id="3.40.50.300:FF:001399">
    <property type="entry name" value="RNA helicase"/>
    <property type="match status" value="1"/>
</dbReference>
<evidence type="ECO:0000256" key="1">
    <source>
        <dbReference type="ARBA" id="ARBA00022741"/>
    </source>
</evidence>
<dbReference type="PROSITE" id="PS51192">
    <property type="entry name" value="HELICASE_ATP_BIND_1"/>
    <property type="match status" value="1"/>
</dbReference>
<proteinExistence type="inferred from homology"/>
<keyword evidence="3 7" id="KW-0347">Helicase</keyword>
<comment type="catalytic activity">
    <reaction evidence="8">
        <text>ATP + H2O = ADP + phosphate + H(+)</text>
        <dbReference type="Rhea" id="RHEA:13065"/>
        <dbReference type="ChEBI" id="CHEBI:15377"/>
        <dbReference type="ChEBI" id="CHEBI:15378"/>
        <dbReference type="ChEBI" id="CHEBI:30616"/>
        <dbReference type="ChEBI" id="CHEBI:43474"/>
        <dbReference type="ChEBI" id="CHEBI:456216"/>
        <dbReference type="EC" id="3.6.4.13"/>
    </reaction>
</comment>
<accession>A0A6A1QEL3</accession>
<dbReference type="OrthoDB" id="422663at2759"/>
<dbReference type="Pfam" id="PF00270">
    <property type="entry name" value="DEAD"/>
    <property type="match status" value="1"/>
</dbReference>
<keyword evidence="2 7" id="KW-0378">Hydrolase</keyword>
<evidence type="ECO:0000256" key="9">
    <source>
        <dbReference type="SAM" id="MobiDB-lite"/>
    </source>
</evidence>
<dbReference type="GO" id="GO:0016787">
    <property type="term" value="F:hydrolase activity"/>
    <property type="evidence" value="ECO:0007669"/>
    <property type="project" value="UniProtKB-KW"/>
</dbReference>
<dbReference type="Gene3D" id="3.40.50.300">
    <property type="entry name" value="P-loop containing nucleotide triphosphate hydrolases"/>
    <property type="match status" value="2"/>
</dbReference>